<keyword evidence="4" id="KW-1185">Reference proteome</keyword>
<dbReference type="InterPro" id="IPR036866">
    <property type="entry name" value="RibonucZ/Hydroxyglut_hydro"/>
</dbReference>
<dbReference type="PANTHER" id="PTHR46018:SF2">
    <property type="entry name" value="ZINC PHOSPHODIESTERASE ELAC PROTEIN 1"/>
    <property type="match status" value="1"/>
</dbReference>
<dbReference type="InterPro" id="IPR001279">
    <property type="entry name" value="Metallo-B-lactamas"/>
</dbReference>
<dbReference type="Pfam" id="PF12706">
    <property type="entry name" value="Lactamase_B_2"/>
    <property type="match status" value="1"/>
</dbReference>
<dbReference type="InterPro" id="IPR044094">
    <property type="entry name" value="AtsA-like_MBL-fold"/>
</dbReference>
<gene>
    <name evidence="3" type="ORF">DKG74_19635</name>
</gene>
<dbReference type="AlphaFoldDB" id="A0A317DU15"/>
<reference evidence="3 4" key="1">
    <citation type="submission" date="2018-05" db="EMBL/GenBank/DDBJ databases">
        <title>Zavarzinia sp. HR-AS.</title>
        <authorList>
            <person name="Lee Y."/>
            <person name="Jeon C.O."/>
        </authorList>
    </citation>
    <scope>NUCLEOTIDE SEQUENCE [LARGE SCALE GENOMIC DNA]</scope>
    <source>
        <strain evidence="3 4">HR-AS</strain>
    </source>
</reference>
<dbReference type="RefSeq" id="WP_109907882.1">
    <property type="nucleotide sequence ID" value="NZ_QGLE01000016.1"/>
</dbReference>
<comment type="caution">
    <text evidence="3">The sequence shown here is derived from an EMBL/GenBank/DDBJ whole genome shotgun (WGS) entry which is preliminary data.</text>
</comment>
<dbReference type="CDD" id="cd07719">
    <property type="entry name" value="arylsulfatase_AtsA-like_MBL-fold"/>
    <property type="match status" value="1"/>
</dbReference>
<name>A0A317DU15_9PROT</name>
<feature type="domain" description="Metallo-beta-lactamase" evidence="2">
    <location>
        <begin position="72"/>
        <end position="283"/>
    </location>
</feature>
<dbReference type="OrthoDB" id="9773738at2"/>
<evidence type="ECO:0000313" key="3">
    <source>
        <dbReference type="EMBL" id="PWR18169.1"/>
    </source>
</evidence>
<dbReference type="Proteomes" id="UP000245461">
    <property type="component" value="Unassembled WGS sequence"/>
</dbReference>
<protein>
    <submittedName>
        <fullName evidence="3">MBL fold metallo-hydrolase</fullName>
    </submittedName>
</protein>
<keyword evidence="1 3" id="KW-0378">Hydrolase</keyword>
<sequence length="361" mass="37304">MIRWLRILLLSLAVAGAVAAGLWAYAGDRIVLALAGRIAAANLAADRAASLPDGLHLAICGAGGPMPDPARSGPCQLVIAGDQQFLVDAGSLGARNLTRMGFRTGSITAILLTHFHSDHIDGLGEALMLRWAGNAHTAPTPVLGPPGVAGVVDGFNAAYALDSGYRTAHHSPAVMPPGGAGGRAETFDTPPPGEGVTVWDRDGVRITAFSVPHEPASPAVGYRFDYKGRSLVISGDTGPSPTVETFARGADLLAHEALAPKLIAVLGDAARAAGRDNLVKIMHDIPNYHTSPAQAAQLAARAGVKHLVFTHVTPPLPNPLLSRLFLEGVDDAFGGPADIARDGDLYSLPAGGEAITLEHLF</sequence>
<evidence type="ECO:0000256" key="1">
    <source>
        <dbReference type="ARBA" id="ARBA00022801"/>
    </source>
</evidence>
<dbReference type="Gene3D" id="3.60.15.10">
    <property type="entry name" value="Ribonuclease Z/Hydroxyacylglutathione hydrolase-like"/>
    <property type="match status" value="1"/>
</dbReference>
<evidence type="ECO:0000259" key="2">
    <source>
        <dbReference type="SMART" id="SM00849"/>
    </source>
</evidence>
<evidence type="ECO:0000313" key="4">
    <source>
        <dbReference type="Proteomes" id="UP000245461"/>
    </source>
</evidence>
<organism evidence="3 4">
    <name type="scientific">Zavarzinia aquatilis</name>
    <dbReference type="NCBI Taxonomy" id="2211142"/>
    <lineage>
        <taxon>Bacteria</taxon>
        <taxon>Pseudomonadati</taxon>
        <taxon>Pseudomonadota</taxon>
        <taxon>Alphaproteobacteria</taxon>
        <taxon>Rhodospirillales</taxon>
        <taxon>Zavarziniaceae</taxon>
        <taxon>Zavarzinia</taxon>
    </lineage>
</organism>
<dbReference type="PANTHER" id="PTHR46018">
    <property type="entry name" value="ZINC PHOSPHODIESTERASE ELAC PROTEIN 1"/>
    <property type="match status" value="1"/>
</dbReference>
<dbReference type="SMART" id="SM00849">
    <property type="entry name" value="Lactamase_B"/>
    <property type="match status" value="1"/>
</dbReference>
<accession>A0A317DU15</accession>
<dbReference type="EMBL" id="QGLE01000016">
    <property type="protein sequence ID" value="PWR18169.1"/>
    <property type="molecule type" value="Genomic_DNA"/>
</dbReference>
<dbReference type="GO" id="GO:0042781">
    <property type="term" value="F:3'-tRNA processing endoribonuclease activity"/>
    <property type="evidence" value="ECO:0007669"/>
    <property type="project" value="TreeGrafter"/>
</dbReference>
<dbReference type="SUPFAM" id="SSF56281">
    <property type="entry name" value="Metallo-hydrolase/oxidoreductase"/>
    <property type="match status" value="1"/>
</dbReference>
<proteinExistence type="predicted"/>